<sequence>MSLTLTKVHEAIVESLQEPFAQKVETLRVHSPLVKDIKAPALLLALDHMNGGNETGDGRTAVECSFSLCAILPEKGLPADKVSIAIANFAAEVLHQIRYNHWGLGSEVSHPHNLSAQPADFKPGKAGFESWVVSWEQTVYLGEPEPDDSLLPDTVMVGIDPDIGLDNENKYEQIV</sequence>
<evidence type="ECO:0000313" key="2">
    <source>
        <dbReference type="Proteomes" id="UP000028006"/>
    </source>
</evidence>
<dbReference type="eggNOG" id="ENOG50338Q7">
    <property type="taxonomic scope" value="Bacteria"/>
</dbReference>
<reference evidence="1 2" key="1">
    <citation type="submission" date="2014-06" db="EMBL/GenBank/DDBJ databases">
        <title>Whole Genome Sequences of Three Symbiotic Endozoicomonas Bacteria.</title>
        <authorList>
            <person name="Neave M.J."/>
            <person name="Apprill A."/>
            <person name="Voolstra C.R."/>
        </authorList>
    </citation>
    <scope>NUCLEOTIDE SEQUENCE [LARGE SCALE GENOMIC DNA]</scope>
    <source>
        <strain evidence="1 2">LMG 24815</strain>
    </source>
</reference>
<evidence type="ECO:0008006" key="3">
    <source>
        <dbReference type="Google" id="ProtNLM"/>
    </source>
</evidence>
<accession>A0A081N7T3</accession>
<dbReference type="Proteomes" id="UP000028006">
    <property type="component" value="Unassembled WGS sequence"/>
</dbReference>
<name>A0A081N7T3_9GAMM</name>
<keyword evidence="2" id="KW-1185">Reference proteome</keyword>
<evidence type="ECO:0000313" key="1">
    <source>
        <dbReference type="EMBL" id="KEQ14506.1"/>
    </source>
</evidence>
<dbReference type="AlphaFoldDB" id="A0A081N7T3"/>
<dbReference type="EMBL" id="JOKG01000002">
    <property type="protein sequence ID" value="KEQ14506.1"/>
    <property type="molecule type" value="Genomic_DNA"/>
</dbReference>
<proteinExistence type="predicted"/>
<gene>
    <name evidence="1" type="ORF">GZ77_09145</name>
</gene>
<organism evidence="1 2">
    <name type="scientific">Endozoicomonas montiporae</name>
    <dbReference type="NCBI Taxonomy" id="1027273"/>
    <lineage>
        <taxon>Bacteria</taxon>
        <taxon>Pseudomonadati</taxon>
        <taxon>Pseudomonadota</taxon>
        <taxon>Gammaproteobacteria</taxon>
        <taxon>Oceanospirillales</taxon>
        <taxon>Endozoicomonadaceae</taxon>
        <taxon>Endozoicomonas</taxon>
    </lineage>
</organism>
<comment type="caution">
    <text evidence="1">The sequence shown here is derived from an EMBL/GenBank/DDBJ whole genome shotgun (WGS) entry which is preliminary data.</text>
</comment>
<protein>
    <recommendedName>
        <fullName evidence="3">Phage protein</fullName>
    </recommendedName>
</protein>
<dbReference type="RefSeq" id="WP_034874410.1">
    <property type="nucleotide sequence ID" value="NZ_JOKG01000002.1"/>
</dbReference>